<dbReference type="Pfam" id="PF01451">
    <property type="entry name" value="LMWPc"/>
    <property type="match status" value="1"/>
</dbReference>
<keyword evidence="5" id="KW-1185">Reference proteome</keyword>
<dbReference type="InterPro" id="IPR036388">
    <property type="entry name" value="WH-like_DNA-bd_sf"/>
</dbReference>
<dbReference type="Gene3D" id="1.10.10.10">
    <property type="entry name" value="Winged helix-like DNA-binding domain superfamily/Winged helix DNA-binding domain"/>
    <property type="match status" value="1"/>
</dbReference>
<evidence type="ECO:0000313" key="4">
    <source>
        <dbReference type="EMBL" id="GAA3610521.1"/>
    </source>
</evidence>
<dbReference type="SUPFAM" id="SSF52788">
    <property type="entry name" value="Phosphotyrosine protein phosphatases I"/>
    <property type="match status" value="1"/>
</dbReference>
<dbReference type="RefSeq" id="WP_344802023.1">
    <property type="nucleotide sequence ID" value="NZ_BAABAB010000006.1"/>
</dbReference>
<evidence type="ECO:0000313" key="5">
    <source>
        <dbReference type="Proteomes" id="UP001501490"/>
    </source>
</evidence>
<reference evidence="5" key="1">
    <citation type="journal article" date="2019" name="Int. J. Syst. Evol. Microbiol.">
        <title>The Global Catalogue of Microorganisms (GCM) 10K type strain sequencing project: providing services to taxonomists for standard genome sequencing and annotation.</title>
        <authorList>
            <consortium name="The Broad Institute Genomics Platform"/>
            <consortium name="The Broad Institute Genome Sequencing Center for Infectious Disease"/>
            <person name="Wu L."/>
            <person name="Ma J."/>
        </authorList>
    </citation>
    <scope>NUCLEOTIDE SEQUENCE [LARGE SCALE GENOMIC DNA]</scope>
    <source>
        <strain evidence="5">JCM 16929</strain>
    </source>
</reference>
<dbReference type="InterPro" id="IPR011991">
    <property type="entry name" value="ArsR-like_HTH"/>
</dbReference>
<feature type="domain" description="HTH arsR-type" evidence="3">
    <location>
        <begin position="12"/>
        <end position="93"/>
    </location>
</feature>
<dbReference type="InterPro" id="IPR036196">
    <property type="entry name" value="Ptyr_pPase_sf"/>
</dbReference>
<feature type="domain" description="Phosphotyrosine protein phosphatase I" evidence="2">
    <location>
        <begin position="104"/>
        <end position="227"/>
    </location>
</feature>
<dbReference type="SUPFAM" id="SSF46785">
    <property type="entry name" value="Winged helix' DNA-binding domain"/>
    <property type="match status" value="1"/>
</dbReference>
<protein>
    <submittedName>
        <fullName evidence="4">Helix-turn-helix domain-containing protein</fullName>
    </submittedName>
</protein>
<dbReference type="CDD" id="cd00090">
    <property type="entry name" value="HTH_ARSR"/>
    <property type="match status" value="1"/>
</dbReference>
<dbReference type="InterPro" id="IPR036390">
    <property type="entry name" value="WH_DNA-bd_sf"/>
</dbReference>
<dbReference type="InterPro" id="IPR023485">
    <property type="entry name" value="Ptyr_pPase"/>
</dbReference>
<dbReference type="Proteomes" id="UP001501490">
    <property type="component" value="Unassembled WGS sequence"/>
</dbReference>
<keyword evidence="1" id="KW-0059">Arsenical resistance</keyword>
<name>A0ABP6ZKB2_9ACTN</name>
<dbReference type="EMBL" id="BAABAB010000006">
    <property type="protein sequence ID" value="GAA3610521.1"/>
    <property type="molecule type" value="Genomic_DNA"/>
</dbReference>
<dbReference type="Gene3D" id="3.40.50.2300">
    <property type="match status" value="1"/>
</dbReference>
<dbReference type="InterPro" id="IPR001845">
    <property type="entry name" value="HTH_ArsR_DNA-bd_dom"/>
</dbReference>
<evidence type="ECO:0000256" key="1">
    <source>
        <dbReference type="ARBA" id="ARBA00022849"/>
    </source>
</evidence>
<dbReference type="PANTHER" id="PTHR43428:SF1">
    <property type="entry name" value="ARSENATE REDUCTASE"/>
    <property type="match status" value="1"/>
</dbReference>
<organism evidence="4 5">
    <name type="scientific">Microlunatus ginsengisoli</name>
    <dbReference type="NCBI Taxonomy" id="363863"/>
    <lineage>
        <taxon>Bacteria</taxon>
        <taxon>Bacillati</taxon>
        <taxon>Actinomycetota</taxon>
        <taxon>Actinomycetes</taxon>
        <taxon>Propionibacteriales</taxon>
        <taxon>Propionibacteriaceae</taxon>
        <taxon>Microlunatus</taxon>
    </lineage>
</organism>
<proteinExistence type="predicted"/>
<comment type="caution">
    <text evidence="4">The sequence shown here is derived from an EMBL/GenBank/DDBJ whole genome shotgun (WGS) entry which is preliminary data.</text>
</comment>
<sequence>MSFAGETAARAAVFAALGEPVRLAVVDRLVAGDLSPGGLAGELGIGSNLLAHHLQVLEQAGVIDRVRSEGDRRRSYLRLREDNPAVWVAALSGRLPAGVDLSASRVVFVCTANSARSQLAAARWGQLSPIPAASAGTHPGPAVHPRAVSAAHRHGLRLDDASPTGLAGLLGGEELVIVVCDSAHEELDPALPRLHWSIPDPVRVDTDAAFDATIVDIDHRLHRLATLTRS</sequence>
<evidence type="ECO:0000259" key="3">
    <source>
        <dbReference type="SMART" id="SM00418"/>
    </source>
</evidence>
<dbReference type="PANTHER" id="PTHR43428">
    <property type="entry name" value="ARSENATE REDUCTASE"/>
    <property type="match status" value="1"/>
</dbReference>
<accession>A0ABP6ZKB2</accession>
<dbReference type="SMART" id="SM00226">
    <property type="entry name" value="LMWPc"/>
    <property type="match status" value="1"/>
</dbReference>
<dbReference type="Pfam" id="PF12840">
    <property type="entry name" value="HTH_20"/>
    <property type="match status" value="1"/>
</dbReference>
<dbReference type="SMART" id="SM00418">
    <property type="entry name" value="HTH_ARSR"/>
    <property type="match status" value="1"/>
</dbReference>
<gene>
    <name evidence="4" type="ORF">GCM10022236_10260</name>
</gene>
<evidence type="ECO:0000259" key="2">
    <source>
        <dbReference type="SMART" id="SM00226"/>
    </source>
</evidence>